<dbReference type="AlphaFoldDB" id="A0AA38VD32"/>
<reference evidence="3" key="1">
    <citation type="submission" date="2022-07" db="EMBL/GenBank/DDBJ databases">
        <title>Fungi with potential for degradation of polypropylene.</title>
        <authorList>
            <person name="Gostincar C."/>
        </authorList>
    </citation>
    <scope>NUCLEOTIDE SEQUENCE</scope>
    <source>
        <strain evidence="3">EXF-13308</strain>
    </source>
</reference>
<dbReference type="InterPro" id="IPR023210">
    <property type="entry name" value="NADP_OxRdtase_dom"/>
</dbReference>
<gene>
    <name evidence="3" type="ORF">NKR23_g8092</name>
</gene>
<keyword evidence="4" id="KW-1185">Reference proteome</keyword>
<evidence type="ECO:0000256" key="1">
    <source>
        <dbReference type="ARBA" id="ARBA00023002"/>
    </source>
</evidence>
<dbReference type="SUPFAM" id="SSF51430">
    <property type="entry name" value="NAD(P)-linked oxidoreductase"/>
    <property type="match status" value="1"/>
</dbReference>
<organism evidence="3 4">
    <name type="scientific">Pleurostoma richardsiae</name>
    <dbReference type="NCBI Taxonomy" id="41990"/>
    <lineage>
        <taxon>Eukaryota</taxon>
        <taxon>Fungi</taxon>
        <taxon>Dikarya</taxon>
        <taxon>Ascomycota</taxon>
        <taxon>Pezizomycotina</taxon>
        <taxon>Sordariomycetes</taxon>
        <taxon>Sordariomycetidae</taxon>
        <taxon>Calosphaeriales</taxon>
        <taxon>Pleurostomataceae</taxon>
        <taxon>Pleurostoma</taxon>
    </lineage>
</organism>
<name>A0AA38VD32_9PEZI</name>
<evidence type="ECO:0000313" key="4">
    <source>
        <dbReference type="Proteomes" id="UP001174694"/>
    </source>
</evidence>
<dbReference type="InterPro" id="IPR050523">
    <property type="entry name" value="AKR_Detox_Biosynth"/>
</dbReference>
<dbReference type="PANTHER" id="PTHR43364">
    <property type="entry name" value="NADH-SPECIFIC METHYLGLYOXAL REDUCTASE-RELATED"/>
    <property type="match status" value="1"/>
</dbReference>
<feature type="domain" description="NADP-dependent oxidoreductase" evidence="2">
    <location>
        <begin position="11"/>
        <end position="316"/>
    </location>
</feature>
<proteinExistence type="predicted"/>
<accession>A0AA38VD32</accession>
<dbReference type="CDD" id="cd19075">
    <property type="entry name" value="AKR_AKR7A1-5"/>
    <property type="match status" value="1"/>
</dbReference>
<sequence length="347" mass="39212">MTAQIPKDKSRIILGLMTFGPDPARMARITELEELNKALDLFQEHGYSELDTARSYVGGKQEAFTKAAGWKKRGMTIATKVYPTPAGTHKAEVITQRFETSLQELGTDCVDIAYLHAADRSVPFAETLEAMDKLHRAGKFVQLGLSNFTAFEVAEVVMTCKYNGWVRPTVYQGMYNFIMRSIESELIPACRRYGMDIVVYNPIAGGLFSRQIRDKDTLPPEGRFSGALGKQSRDRYFRNSTFAALDMTDATLQKFDLTMVEAALRWLVHHSDLRIRDGNDGIILGVSKLDHLRDNMSLLEKGPLPAEVVEVMDKAWMMAKGEAPEYWHLDLQYTYDTQEELFGEGKK</sequence>
<evidence type="ECO:0000313" key="3">
    <source>
        <dbReference type="EMBL" id="KAJ9139206.1"/>
    </source>
</evidence>
<dbReference type="PANTHER" id="PTHR43364:SF4">
    <property type="entry name" value="NAD(P)-LINKED OXIDOREDUCTASE SUPERFAMILY PROTEIN"/>
    <property type="match status" value="1"/>
</dbReference>
<evidence type="ECO:0000259" key="2">
    <source>
        <dbReference type="Pfam" id="PF00248"/>
    </source>
</evidence>
<dbReference type="Gene3D" id="3.20.20.100">
    <property type="entry name" value="NADP-dependent oxidoreductase domain"/>
    <property type="match status" value="1"/>
</dbReference>
<protein>
    <submittedName>
        <fullName evidence="3">Aflatoxin B1 aldehyde reductase member 2</fullName>
    </submittedName>
</protein>
<dbReference type="InterPro" id="IPR036812">
    <property type="entry name" value="NAD(P)_OxRdtase_dom_sf"/>
</dbReference>
<comment type="caution">
    <text evidence="3">The sequence shown here is derived from an EMBL/GenBank/DDBJ whole genome shotgun (WGS) entry which is preliminary data.</text>
</comment>
<dbReference type="Pfam" id="PF00248">
    <property type="entry name" value="Aldo_ket_red"/>
    <property type="match status" value="1"/>
</dbReference>
<keyword evidence="1" id="KW-0560">Oxidoreductase</keyword>
<dbReference type="GO" id="GO:0016491">
    <property type="term" value="F:oxidoreductase activity"/>
    <property type="evidence" value="ECO:0007669"/>
    <property type="project" value="UniProtKB-KW"/>
</dbReference>
<dbReference type="Proteomes" id="UP001174694">
    <property type="component" value="Unassembled WGS sequence"/>
</dbReference>
<dbReference type="EMBL" id="JANBVO010000027">
    <property type="protein sequence ID" value="KAJ9139206.1"/>
    <property type="molecule type" value="Genomic_DNA"/>
</dbReference>